<proteinExistence type="predicted"/>
<sequence>MTCIKVLSHKSSENKDFDLFQKLKIKKRLISQNSDFHKTFTLRLFLTCSEFFTDFYASKKCNQAGHKFDEPNLSYSFLILVQFDG</sequence>
<organism evidence="1 2">
    <name type="scientific">Brachionus plicatilis</name>
    <name type="common">Marine rotifer</name>
    <name type="synonym">Brachionus muelleri</name>
    <dbReference type="NCBI Taxonomy" id="10195"/>
    <lineage>
        <taxon>Eukaryota</taxon>
        <taxon>Metazoa</taxon>
        <taxon>Spiralia</taxon>
        <taxon>Gnathifera</taxon>
        <taxon>Rotifera</taxon>
        <taxon>Eurotatoria</taxon>
        <taxon>Monogononta</taxon>
        <taxon>Pseudotrocha</taxon>
        <taxon>Ploima</taxon>
        <taxon>Brachionidae</taxon>
        <taxon>Brachionus</taxon>
    </lineage>
</organism>
<dbReference type="AlphaFoldDB" id="A0A3M7S0T7"/>
<protein>
    <submittedName>
        <fullName evidence="1">Uncharacterized protein</fullName>
    </submittedName>
</protein>
<accession>A0A3M7S0T7</accession>
<evidence type="ECO:0000313" key="2">
    <source>
        <dbReference type="Proteomes" id="UP000276133"/>
    </source>
</evidence>
<reference evidence="1 2" key="1">
    <citation type="journal article" date="2018" name="Sci. Rep.">
        <title>Genomic signatures of local adaptation to the degree of environmental predictability in rotifers.</title>
        <authorList>
            <person name="Franch-Gras L."/>
            <person name="Hahn C."/>
            <person name="Garcia-Roger E.M."/>
            <person name="Carmona M.J."/>
            <person name="Serra M."/>
            <person name="Gomez A."/>
        </authorList>
    </citation>
    <scope>NUCLEOTIDE SEQUENCE [LARGE SCALE GENOMIC DNA]</scope>
    <source>
        <strain evidence="1">HYR1</strain>
    </source>
</reference>
<dbReference type="Proteomes" id="UP000276133">
    <property type="component" value="Unassembled WGS sequence"/>
</dbReference>
<comment type="caution">
    <text evidence="1">The sequence shown here is derived from an EMBL/GenBank/DDBJ whole genome shotgun (WGS) entry which is preliminary data.</text>
</comment>
<keyword evidence="2" id="KW-1185">Reference proteome</keyword>
<name>A0A3M7S0T7_BRAPC</name>
<dbReference type="EMBL" id="REGN01002223">
    <property type="protein sequence ID" value="RNA29441.1"/>
    <property type="molecule type" value="Genomic_DNA"/>
</dbReference>
<evidence type="ECO:0000313" key="1">
    <source>
        <dbReference type="EMBL" id="RNA29441.1"/>
    </source>
</evidence>
<gene>
    <name evidence="1" type="ORF">BpHYR1_029821</name>
</gene>